<dbReference type="RefSeq" id="WP_094547663.1">
    <property type="nucleotide sequence ID" value="NZ_MQWB01000001.1"/>
</dbReference>
<dbReference type="FunCoup" id="A0A259TYZ9">
    <property type="interactions" value="178"/>
</dbReference>
<dbReference type="PANTHER" id="PTHR30349:SF64">
    <property type="entry name" value="PROPHAGE INTEGRASE INTD-RELATED"/>
    <property type="match status" value="1"/>
</dbReference>
<evidence type="ECO:0000256" key="2">
    <source>
        <dbReference type="ARBA" id="ARBA00022908"/>
    </source>
</evidence>
<comment type="similarity">
    <text evidence="1">Belongs to the 'phage' integrase family.</text>
</comment>
<evidence type="ECO:0000259" key="6">
    <source>
        <dbReference type="PROSITE" id="PS51898"/>
    </source>
</evidence>
<dbReference type="InterPro" id="IPR010998">
    <property type="entry name" value="Integrase_recombinase_N"/>
</dbReference>
<dbReference type="Proteomes" id="UP000216446">
    <property type="component" value="Unassembled WGS sequence"/>
</dbReference>
<keyword evidence="2" id="KW-0229">DNA integration</keyword>
<dbReference type="GO" id="GO:0003677">
    <property type="term" value="F:DNA binding"/>
    <property type="evidence" value="ECO:0007669"/>
    <property type="project" value="UniProtKB-UniRule"/>
</dbReference>
<evidence type="ECO:0000256" key="1">
    <source>
        <dbReference type="ARBA" id="ARBA00008857"/>
    </source>
</evidence>
<dbReference type="OrthoDB" id="9801717at2"/>
<comment type="caution">
    <text evidence="8">The sequence shown here is derived from an EMBL/GenBank/DDBJ whole genome shotgun (WGS) entry which is preliminary data.</text>
</comment>
<gene>
    <name evidence="8" type="ORF">BSZ36_08005</name>
</gene>
<feature type="domain" description="Core-binding (CB)" evidence="7">
    <location>
        <begin position="4"/>
        <end position="88"/>
    </location>
</feature>
<dbReference type="InterPro" id="IPR011946">
    <property type="entry name" value="Integrase_integron-type"/>
</dbReference>
<protein>
    <submittedName>
        <fullName evidence="8">Integrase</fullName>
    </submittedName>
</protein>
<dbReference type="PANTHER" id="PTHR30349">
    <property type="entry name" value="PHAGE INTEGRASE-RELATED"/>
    <property type="match status" value="1"/>
</dbReference>
<dbReference type="Pfam" id="PF00589">
    <property type="entry name" value="Phage_integrase"/>
    <property type="match status" value="1"/>
</dbReference>
<evidence type="ECO:0000256" key="4">
    <source>
        <dbReference type="ARBA" id="ARBA00023172"/>
    </source>
</evidence>
<evidence type="ECO:0000313" key="9">
    <source>
        <dbReference type="Proteomes" id="UP000216446"/>
    </source>
</evidence>
<organism evidence="8 9">
    <name type="scientific">Rubricoccus marinus</name>
    <dbReference type="NCBI Taxonomy" id="716817"/>
    <lineage>
        <taxon>Bacteria</taxon>
        <taxon>Pseudomonadati</taxon>
        <taxon>Rhodothermota</taxon>
        <taxon>Rhodothermia</taxon>
        <taxon>Rhodothermales</taxon>
        <taxon>Rubricoccaceae</taxon>
        <taxon>Rubricoccus</taxon>
    </lineage>
</organism>
<proteinExistence type="inferred from homology"/>
<dbReference type="Gene3D" id="1.10.443.10">
    <property type="entry name" value="Intergrase catalytic core"/>
    <property type="match status" value="1"/>
</dbReference>
<feature type="domain" description="Tyr recombinase" evidence="6">
    <location>
        <begin position="106"/>
        <end position="319"/>
    </location>
</feature>
<evidence type="ECO:0000256" key="3">
    <source>
        <dbReference type="ARBA" id="ARBA00023125"/>
    </source>
</evidence>
<name>A0A259TYZ9_9BACT</name>
<evidence type="ECO:0000259" key="7">
    <source>
        <dbReference type="PROSITE" id="PS51900"/>
    </source>
</evidence>
<dbReference type="Gene3D" id="1.10.150.130">
    <property type="match status" value="1"/>
</dbReference>
<dbReference type="Pfam" id="PF13495">
    <property type="entry name" value="Phage_int_SAM_4"/>
    <property type="match status" value="1"/>
</dbReference>
<dbReference type="SUPFAM" id="SSF56349">
    <property type="entry name" value="DNA breaking-rejoining enzymes"/>
    <property type="match status" value="1"/>
</dbReference>
<dbReference type="InterPro" id="IPR044068">
    <property type="entry name" value="CB"/>
</dbReference>
<dbReference type="InParanoid" id="A0A259TYZ9"/>
<sequence length="325" mass="36574">MNPAQTSPKLQERVRTAALVRHLSAATLTTYWYWIKRYIRYHGTHHPREMSEPEVQAFLTHLAVERNIAASTQVLALSALLFLYDAVLGRPLDAVNGIVRATKPPRIPTVLSKTDISALLHRMEGTPKTVASLLYGAGLRLRGALRLRVKDLDLERNQLTVQQGKGRKDRVSIVPLSLTEALAFQRDRVRRLHARDLARGYGEARLPHALGAKYSRAAWEIGWQFLFPSRQLSRDPETGRTHRHHLSPSVVQKAVRRAAREAGLEKRTTCHTLRHSFATHLLESGTDIRTVQDLLGHAKIKTTQIYLHVADLNGRGIRSPLDALA</sequence>
<evidence type="ECO:0000256" key="5">
    <source>
        <dbReference type="PROSITE-ProRule" id="PRU01248"/>
    </source>
</evidence>
<dbReference type="NCBIfam" id="TIGR02249">
    <property type="entry name" value="integrase_gron"/>
    <property type="match status" value="1"/>
</dbReference>
<dbReference type="PROSITE" id="PS51898">
    <property type="entry name" value="TYR_RECOMBINASE"/>
    <property type="match status" value="1"/>
</dbReference>
<dbReference type="EMBL" id="MQWB01000001">
    <property type="protein sequence ID" value="OZC02920.1"/>
    <property type="molecule type" value="Genomic_DNA"/>
</dbReference>
<evidence type="ECO:0000313" key="8">
    <source>
        <dbReference type="EMBL" id="OZC02920.1"/>
    </source>
</evidence>
<dbReference type="InterPro" id="IPR050090">
    <property type="entry name" value="Tyrosine_recombinase_XerCD"/>
</dbReference>
<dbReference type="PROSITE" id="PS51900">
    <property type="entry name" value="CB"/>
    <property type="match status" value="1"/>
</dbReference>
<dbReference type="GO" id="GO:0015074">
    <property type="term" value="P:DNA integration"/>
    <property type="evidence" value="ECO:0007669"/>
    <property type="project" value="UniProtKB-KW"/>
</dbReference>
<dbReference type="GO" id="GO:0006310">
    <property type="term" value="P:DNA recombination"/>
    <property type="evidence" value="ECO:0007669"/>
    <property type="project" value="UniProtKB-KW"/>
</dbReference>
<dbReference type="InterPro" id="IPR002104">
    <property type="entry name" value="Integrase_catalytic"/>
</dbReference>
<dbReference type="InterPro" id="IPR013762">
    <property type="entry name" value="Integrase-like_cat_sf"/>
</dbReference>
<accession>A0A259TYZ9</accession>
<keyword evidence="9" id="KW-1185">Reference proteome</keyword>
<keyword evidence="3 5" id="KW-0238">DNA-binding</keyword>
<keyword evidence="4" id="KW-0233">DNA recombination</keyword>
<dbReference type="AlphaFoldDB" id="A0A259TYZ9"/>
<dbReference type="InterPro" id="IPR004107">
    <property type="entry name" value="Integrase_SAM-like_N"/>
</dbReference>
<reference evidence="8 9" key="1">
    <citation type="submission" date="2016-11" db="EMBL/GenBank/DDBJ databases">
        <title>Study of marine rhodopsin-containing bacteria.</title>
        <authorList>
            <person name="Yoshizawa S."/>
            <person name="Kumagai Y."/>
            <person name="Kogure K."/>
        </authorList>
    </citation>
    <scope>NUCLEOTIDE SEQUENCE [LARGE SCALE GENOMIC DNA]</scope>
    <source>
        <strain evidence="8 9">SG-29</strain>
    </source>
</reference>
<dbReference type="InterPro" id="IPR011010">
    <property type="entry name" value="DNA_brk_join_enz"/>
</dbReference>